<evidence type="ECO:0000313" key="1">
    <source>
        <dbReference type="EMBL" id="KAF7684563.1"/>
    </source>
</evidence>
<dbReference type="EMBL" id="SBIQ01000008">
    <property type="protein sequence ID" value="KAF7684563.1"/>
    <property type="molecule type" value="Genomic_DNA"/>
</dbReference>
<proteinExistence type="predicted"/>
<keyword evidence="2" id="KW-1185">Reference proteome</keyword>
<organism evidence="1 2">
    <name type="scientific">Astathelohania contejeani</name>
    <dbReference type="NCBI Taxonomy" id="164912"/>
    <lineage>
        <taxon>Eukaryota</taxon>
        <taxon>Fungi</taxon>
        <taxon>Fungi incertae sedis</taxon>
        <taxon>Microsporidia</taxon>
        <taxon>Astathelohaniidae</taxon>
        <taxon>Astathelohania</taxon>
    </lineage>
</organism>
<gene>
    <name evidence="1" type="ORF">TCON_0241</name>
</gene>
<comment type="caution">
    <text evidence="1">The sequence shown here is derived from an EMBL/GenBank/DDBJ whole genome shotgun (WGS) entry which is preliminary data.</text>
</comment>
<accession>A0ABQ7I2E9</accession>
<protein>
    <submittedName>
        <fullName evidence="1">Uncharacterized protein</fullName>
    </submittedName>
</protein>
<evidence type="ECO:0000313" key="2">
    <source>
        <dbReference type="Proteomes" id="UP001516464"/>
    </source>
</evidence>
<sequence length="547" mass="64626">MQKEIETAKTIQLDEISPSRDITDRIQSVINAINRFPKVKIDDECYICTQEIQFNTLHDIFRSYAGILFCYKVHVDRNALTGDFYHMAIENLFYVENFILDLLEERMSVQSVLEKRDNRYNLSLKDQLIATSKSFDTDTSIHINCEQDVESIIYKIFKFNFITVEKSTLEEDDIRKALYLLYRRKESTRFFRIFNRLDERDEIINRLAVLTSLDIASCTSPESVFKTVKETHKLKNKQIIEDWLSKSEEEREDCLLGLPSEMIKFLRLEIRDIDLWYKLECERQNWDECLKLWGSTRDDGTGSVDASMIDICIRNKKYDEGWLIFEDRGYTHPRCVSKSCLLTLSAIRDGRDPELWVFRLVNIVSTAMRLKMKSTCCRLADEILEVLSHMDEEKRNMILQRVVSTFNTEDLKREDEIINSLMRGFLNLCTKCKDKNTCENCLNYAIEIFNNWRKRRSGMFGFRKSGPVDQHIYSCMLGVCDEANHKEDFCDVCKKFMGDKIRVNEEIVNRLEKAHRERYCECQGFRSKARNEQFAKDLLKHFVALKK</sequence>
<dbReference type="Proteomes" id="UP001516464">
    <property type="component" value="Unassembled WGS sequence"/>
</dbReference>
<name>A0ABQ7I2E9_9MICR</name>
<reference evidence="1 2" key="1">
    <citation type="submission" date="2019-01" db="EMBL/GenBank/DDBJ databases">
        <title>Genomes sequencing and comparative genomics of infectious freshwater microsporidia, Cucumispora dikerogammari and Thelohania contejeani.</title>
        <authorList>
            <person name="Cormier A."/>
            <person name="Giraud I."/>
            <person name="Wattier R."/>
            <person name="Teixeira M."/>
            <person name="Grandjean F."/>
            <person name="Rigaud T."/>
            <person name="Cordaux R."/>
        </authorList>
    </citation>
    <scope>NUCLEOTIDE SEQUENCE [LARGE SCALE GENOMIC DNA]</scope>
    <source>
        <strain evidence="1">T1</strain>
        <tissue evidence="1">Spores</tissue>
    </source>
</reference>